<dbReference type="AlphaFoldDB" id="A0A7X1B2M3"/>
<proteinExistence type="predicted"/>
<protein>
    <submittedName>
        <fullName evidence="2">Gfo/Idh/MocA family oxidoreductase</fullName>
    </submittedName>
</protein>
<gene>
    <name evidence="2" type="ORF">H5P30_21715</name>
</gene>
<dbReference type="EMBL" id="JACHVA010000143">
    <property type="protein sequence ID" value="MBC2604407.1"/>
    <property type="molecule type" value="Genomic_DNA"/>
</dbReference>
<organism evidence="2 3">
    <name type="scientific">Puniceicoccus vermicola</name>
    <dbReference type="NCBI Taxonomy" id="388746"/>
    <lineage>
        <taxon>Bacteria</taxon>
        <taxon>Pseudomonadati</taxon>
        <taxon>Verrucomicrobiota</taxon>
        <taxon>Opitutia</taxon>
        <taxon>Puniceicoccales</taxon>
        <taxon>Puniceicoccaceae</taxon>
        <taxon>Puniceicoccus</taxon>
    </lineage>
</organism>
<dbReference type="InterPro" id="IPR052515">
    <property type="entry name" value="Gfo/Idh/MocA_Oxidoreductase"/>
</dbReference>
<evidence type="ECO:0000313" key="2">
    <source>
        <dbReference type="EMBL" id="MBC2604407.1"/>
    </source>
</evidence>
<dbReference type="SUPFAM" id="SSF51735">
    <property type="entry name" value="NAD(P)-binding Rossmann-fold domains"/>
    <property type="match status" value="1"/>
</dbReference>
<dbReference type="Pfam" id="PF01408">
    <property type="entry name" value="GFO_IDH_MocA"/>
    <property type="match status" value="1"/>
</dbReference>
<feature type="domain" description="Gfo/Idh/MocA-like oxidoreductase N-terminal" evidence="1">
    <location>
        <begin position="8"/>
        <end position="129"/>
    </location>
</feature>
<dbReference type="Gene3D" id="3.40.50.720">
    <property type="entry name" value="NAD(P)-binding Rossmann-like Domain"/>
    <property type="match status" value="1"/>
</dbReference>
<comment type="caution">
    <text evidence="2">The sequence shown here is derived from an EMBL/GenBank/DDBJ whole genome shotgun (WGS) entry which is preliminary data.</text>
</comment>
<evidence type="ECO:0000313" key="3">
    <source>
        <dbReference type="Proteomes" id="UP000525652"/>
    </source>
</evidence>
<name>A0A7X1B2M3_9BACT</name>
<dbReference type="Gene3D" id="3.30.360.10">
    <property type="entry name" value="Dihydrodipicolinate Reductase, domain 2"/>
    <property type="match status" value="1"/>
</dbReference>
<dbReference type="InterPro" id="IPR000683">
    <property type="entry name" value="Gfo/Idh/MocA-like_OxRdtase_N"/>
</dbReference>
<keyword evidence="3" id="KW-1185">Reference proteome</keyword>
<dbReference type="PANTHER" id="PTHR43249:SF1">
    <property type="entry name" value="D-GLUCOSIDE 3-DEHYDROGENASE"/>
    <property type="match status" value="1"/>
</dbReference>
<reference evidence="2 3" key="1">
    <citation type="submission" date="2020-07" db="EMBL/GenBank/DDBJ databases">
        <authorList>
            <person name="Feng X."/>
        </authorList>
    </citation>
    <scope>NUCLEOTIDE SEQUENCE [LARGE SCALE GENOMIC DNA]</scope>
    <source>
        <strain evidence="2 3">JCM14086</strain>
    </source>
</reference>
<dbReference type="RefSeq" id="WP_185695017.1">
    <property type="nucleotide sequence ID" value="NZ_JACHVA010000143.1"/>
</dbReference>
<evidence type="ECO:0000259" key="1">
    <source>
        <dbReference type="Pfam" id="PF01408"/>
    </source>
</evidence>
<dbReference type="Proteomes" id="UP000525652">
    <property type="component" value="Unassembled WGS sequence"/>
</dbReference>
<dbReference type="GO" id="GO:0000166">
    <property type="term" value="F:nucleotide binding"/>
    <property type="evidence" value="ECO:0007669"/>
    <property type="project" value="InterPro"/>
</dbReference>
<dbReference type="SUPFAM" id="SSF55347">
    <property type="entry name" value="Glyceraldehyde-3-phosphate dehydrogenase-like, C-terminal domain"/>
    <property type="match status" value="1"/>
</dbReference>
<accession>A0A7X1B2M3</accession>
<sequence>MKTQRVGVILIGINGYGFRFLQETFRLETLGEVRLQAVIDPAAAQNPEWAYLQSTGVPAFDDLKDCLDSGIEADLVVIVSPIAFHASQTCAALAAGMDVLCEKPICATMAEARRMMAARDASGRYLEIGYQWSFSSPVQALKTDILAGRLGSLRSLRTCVAWPRGEVYFQRNNWAGRVRDPEGRPVFDSPVNNATAHFLHNMLFVAGISPTLSATPKIIEAECYRGNLIENFDTACCRLETVEGPEVLFFTTHCTKEKIGPQFSFSCDEAQIEYTAGGSIIARLSNGDQKDYGNPEGDPMEKFRYCLDRCRDPHKFPAVCGPEAAIAHTSCVQGFQATPVIALPASQLQYSNDKPETKLTFLPGLDAEILEGYRKGLLFSEMKLPWSSPATRVSLPVGPTETIGAREASGLS</sequence>
<dbReference type="PANTHER" id="PTHR43249">
    <property type="entry name" value="UDP-N-ACETYL-2-AMINO-2-DEOXY-D-GLUCURONATE OXIDASE"/>
    <property type="match status" value="1"/>
</dbReference>
<dbReference type="InterPro" id="IPR036291">
    <property type="entry name" value="NAD(P)-bd_dom_sf"/>
</dbReference>